<sequence length="280" mass="30980">MCLSGANTGIGKTTALDLAKRGARVILACRNQQRAEAAVCDIKRESGNDEVVYMNLDLGSLQSVRSFTETFLKTEPRLDLLINNAGIFLQGRTEDGFGMIFGVNHLGHFLLTLLLLERLKESGSSRVVNVSSRAHLFGAIDFNFLSTHKDLGVGDTGFQTFLLYSHSKLCNVLFTHELAKRLQGTSVTCYSLHPGPVRTEIARYTSIWWRLFITPIYWLFFVDPVSGAQTTLHCALQEGIEPLSGGYFSDCAVVDLLPKAKDDAVARKLWEVSERLSGLC</sequence>
<evidence type="ECO:0000313" key="4">
    <source>
        <dbReference type="EMBL" id="KAJ8276608.1"/>
    </source>
</evidence>
<dbReference type="Gene3D" id="3.40.50.720">
    <property type="entry name" value="NAD(P)-binding Rossmann-like Domain"/>
    <property type="match status" value="1"/>
</dbReference>
<dbReference type="Pfam" id="PF00106">
    <property type="entry name" value="adh_short"/>
    <property type="match status" value="1"/>
</dbReference>
<evidence type="ECO:0000256" key="1">
    <source>
        <dbReference type="ARBA" id="ARBA00006484"/>
    </source>
</evidence>
<dbReference type="SUPFAM" id="SSF51735">
    <property type="entry name" value="NAD(P)-binding Rossmann-fold domains"/>
    <property type="match status" value="1"/>
</dbReference>
<dbReference type="PANTHER" id="PTHR43157:SF51">
    <property type="entry name" value="DEHYDROGENASE_REDUCTASE (SDR FAMILY) MEMBER 13-LIKE 1"/>
    <property type="match status" value="1"/>
</dbReference>
<keyword evidence="5" id="KW-1185">Reference proteome</keyword>
<keyword evidence="2" id="KW-0560">Oxidoreductase</keyword>
<dbReference type="PRINTS" id="PR00081">
    <property type="entry name" value="GDHRDH"/>
</dbReference>
<dbReference type="EMBL" id="JAFJMO010000005">
    <property type="protein sequence ID" value="KAJ8276608.1"/>
    <property type="molecule type" value="Genomic_DNA"/>
</dbReference>
<evidence type="ECO:0000313" key="5">
    <source>
        <dbReference type="Proteomes" id="UP001152803"/>
    </source>
</evidence>
<dbReference type="AlphaFoldDB" id="A0A9Q1I2T7"/>
<dbReference type="OrthoDB" id="191139at2759"/>
<dbReference type="Proteomes" id="UP001152803">
    <property type="component" value="Unassembled WGS sequence"/>
</dbReference>
<comment type="similarity">
    <text evidence="1 3">Belongs to the short-chain dehydrogenases/reductases (SDR) family.</text>
</comment>
<name>A0A9Q1I2T7_CONCO</name>
<dbReference type="GO" id="GO:0016491">
    <property type="term" value="F:oxidoreductase activity"/>
    <property type="evidence" value="ECO:0007669"/>
    <property type="project" value="UniProtKB-KW"/>
</dbReference>
<evidence type="ECO:0000256" key="2">
    <source>
        <dbReference type="ARBA" id="ARBA00023002"/>
    </source>
</evidence>
<dbReference type="PANTHER" id="PTHR43157">
    <property type="entry name" value="PHOSPHATIDYLINOSITOL-GLYCAN BIOSYNTHESIS CLASS F PROTEIN-RELATED"/>
    <property type="match status" value="1"/>
</dbReference>
<reference evidence="4" key="1">
    <citation type="journal article" date="2023" name="Science">
        <title>Genome structures resolve the early diversification of teleost fishes.</title>
        <authorList>
            <person name="Parey E."/>
            <person name="Louis A."/>
            <person name="Montfort J."/>
            <person name="Bouchez O."/>
            <person name="Roques C."/>
            <person name="Iampietro C."/>
            <person name="Lluch J."/>
            <person name="Castinel A."/>
            <person name="Donnadieu C."/>
            <person name="Desvignes T."/>
            <person name="Floi Bucao C."/>
            <person name="Jouanno E."/>
            <person name="Wen M."/>
            <person name="Mejri S."/>
            <person name="Dirks R."/>
            <person name="Jansen H."/>
            <person name="Henkel C."/>
            <person name="Chen W.J."/>
            <person name="Zahm M."/>
            <person name="Cabau C."/>
            <person name="Klopp C."/>
            <person name="Thompson A.W."/>
            <person name="Robinson-Rechavi M."/>
            <person name="Braasch I."/>
            <person name="Lecointre G."/>
            <person name="Bobe J."/>
            <person name="Postlethwait J.H."/>
            <person name="Berthelot C."/>
            <person name="Roest Crollius H."/>
            <person name="Guiguen Y."/>
        </authorList>
    </citation>
    <scope>NUCLEOTIDE SEQUENCE</scope>
    <source>
        <strain evidence="4">Concon-B</strain>
    </source>
</reference>
<proteinExistence type="inferred from homology"/>
<organism evidence="4 5">
    <name type="scientific">Conger conger</name>
    <name type="common">Conger eel</name>
    <name type="synonym">Muraena conger</name>
    <dbReference type="NCBI Taxonomy" id="82655"/>
    <lineage>
        <taxon>Eukaryota</taxon>
        <taxon>Metazoa</taxon>
        <taxon>Chordata</taxon>
        <taxon>Craniata</taxon>
        <taxon>Vertebrata</taxon>
        <taxon>Euteleostomi</taxon>
        <taxon>Actinopterygii</taxon>
        <taxon>Neopterygii</taxon>
        <taxon>Teleostei</taxon>
        <taxon>Anguilliformes</taxon>
        <taxon>Congridae</taxon>
        <taxon>Conger</taxon>
    </lineage>
</organism>
<accession>A0A9Q1I2T7</accession>
<gene>
    <name evidence="4" type="ORF">COCON_G00083600</name>
</gene>
<comment type="caution">
    <text evidence="4">The sequence shown here is derived from an EMBL/GenBank/DDBJ whole genome shotgun (WGS) entry which is preliminary data.</text>
</comment>
<dbReference type="InterPro" id="IPR002347">
    <property type="entry name" value="SDR_fam"/>
</dbReference>
<protein>
    <submittedName>
        <fullName evidence="4">Uncharacterized protein</fullName>
    </submittedName>
</protein>
<evidence type="ECO:0000256" key="3">
    <source>
        <dbReference type="RuleBase" id="RU000363"/>
    </source>
</evidence>
<dbReference type="InterPro" id="IPR036291">
    <property type="entry name" value="NAD(P)-bd_dom_sf"/>
</dbReference>
<dbReference type="PRINTS" id="PR00080">
    <property type="entry name" value="SDRFAMILY"/>
</dbReference>